<dbReference type="Proteomes" id="UP000316726">
    <property type="component" value="Chromosome 7"/>
</dbReference>
<dbReference type="STRING" id="1764295.A0A5B8MS58"/>
<sequence>MAGDRDQPGAVSFHRRELPRDTCVSFASPRGKKIFTRALLKGTMRNYFALAEQFHTQQEPAYCGLATLVMVLNAMAIDPGRVWKGVWRWFSEELLDCCKDIELVKREGIDLDEFARLARCNGAMCTITTGAEVSLDEFREVVLGNMREKGAEPCDSEPCCSFLCVNYDRGVLGQTGTGHFSPVAGYNEEEDLLLVLDVARFKYPPHWVKLSLLHDAMKGERGFALLSPGTGEQGEPVLGCQGGCALRGFDRQGRPSCSRCGG</sequence>
<reference evidence="6 7" key="1">
    <citation type="submission" date="2018-07" db="EMBL/GenBank/DDBJ databases">
        <title>The complete nuclear genome of the prasinophyte Chloropicon primus (CCMP1205).</title>
        <authorList>
            <person name="Pombert J.-F."/>
            <person name="Otis C."/>
            <person name="Turmel M."/>
            <person name="Lemieux C."/>
        </authorList>
    </citation>
    <scope>NUCLEOTIDE SEQUENCE [LARGE SCALE GENOMIC DNA]</scope>
    <source>
        <strain evidence="6 7">CCMP1205</strain>
    </source>
</reference>
<dbReference type="OrthoDB" id="448954at2759"/>
<dbReference type="PROSITE" id="PS51443">
    <property type="entry name" value="PCS"/>
    <property type="match status" value="1"/>
</dbReference>
<dbReference type="SUPFAM" id="SSF54001">
    <property type="entry name" value="Cysteine proteinases"/>
    <property type="match status" value="1"/>
</dbReference>
<evidence type="ECO:0000313" key="6">
    <source>
        <dbReference type="EMBL" id="QDZ22485.1"/>
    </source>
</evidence>
<dbReference type="PANTHER" id="PTHR33447">
    <property type="entry name" value="GLUTATHIONE GAMMA-GLUTAMYLCYSTEINYLTRANSFERASE"/>
    <property type="match status" value="1"/>
</dbReference>
<accession>A0A5B8MS58</accession>
<name>A0A5B8MS58_9CHLO</name>
<dbReference type="GO" id="GO:0046872">
    <property type="term" value="F:metal ion binding"/>
    <property type="evidence" value="ECO:0007669"/>
    <property type="project" value="UniProtKB-KW"/>
</dbReference>
<dbReference type="Pfam" id="PF05023">
    <property type="entry name" value="Phytochelatin"/>
    <property type="match status" value="1"/>
</dbReference>
<keyword evidence="3" id="KW-0808">Transferase</keyword>
<evidence type="ECO:0000256" key="3">
    <source>
        <dbReference type="ARBA" id="ARBA00022679"/>
    </source>
</evidence>
<feature type="domain" description="Peptidase C83" evidence="5">
    <location>
        <begin position="8"/>
        <end position="238"/>
    </location>
</feature>
<dbReference type="GO" id="GO:0016756">
    <property type="term" value="F:glutathione gamma-glutamylcysteinyltransferase activity"/>
    <property type="evidence" value="ECO:0007669"/>
    <property type="project" value="UniProtKB-EC"/>
</dbReference>
<evidence type="ECO:0000313" key="7">
    <source>
        <dbReference type="Proteomes" id="UP000316726"/>
    </source>
</evidence>
<evidence type="ECO:0000256" key="2">
    <source>
        <dbReference type="ARBA" id="ARBA00022539"/>
    </source>
</evidence>
<proteinExistence type="predicted"/>
<dbReference type="GO" id="GO:0010038">
    <property type="term" value="P:response to metal ion"/>
    <property type="evidence" value="ECO:0007669"/>
    <property type="project" value="InterPro"/>
</dbReference>
<dbReference type="AlphaFoldDB" id="A0A5B8MS58"/>
<protein>
    <recommendedName>
        <fullName evidence="1">glutathione gamma-glutamylcysteinyltransferase</fullName>
        <ecNumber evidence="1">2.3.2.15</ecNumber>
    </recommendedName>
</protein>
<dbReference type="InterPro" id="IPR040409">
    <property type="entry name" value="PCS-like"/>
</dbReference>
<keyword evidence="2" id="KW-0104">Cadmium</keyword>
<evidence type="ECO:0000256" key="1">
    <source>
        <dbReference type="ARBA" id="ARBA00012468"/>
    </source>
</evidence>
<keyword evidence="7" id="KW-1185">Reference proteome</keyword>
<dbReference type="InterPro" id="IPR038765">
    <property type="entry name" value="Papain-like_cys_pep_sf"/>
</dbReference>
<keyword evidence="4" id="KW-0479">Metal-binding</keyword>
<evidence type="ECO:0000256" key="4">
    <source>
        <dbReference type="ARBA" id="ARBA00022723"/>
    </source>
</evidence>
<gene>
    <name evidence="6" type="ORF">A3770_07p50030</name>
</gene>
<dbReference type="Gene3D" id="3.90.70.30">
    <property type="entry name" value="Phytochelatin synthase, N-terminal domain"/>
    <property type="match status" value="1"/>
</dbReference>
<dbReference type="GO" id="GO:0046938">
    <property type="term" value="P:phytochelatin biosynthetic process"/>
    <property type="evidence" value="ECO:0007669"/>
    <property type="project" value="InterPro"/>
</dbReference>
<dbReference type="EMBL" id="CP031040">
    <property type="protein sequence ID" value="QDZ22485.1"/>
    <property type="molecule type" value="Genomic_DNA"/>
</dbReference>
<organism evidence="6 7">
    <name type="scientific">Chloropicon primus</name>
    <dbReference type="NCBI Taxonomy" id="1764295"/>
    <lineage>
        <taxon>Eukaryota</taxon>
        <taxon>Viridiplantae</taxon>
        <taxon>Chlorophyta</taxon>
        <taxon>Chloropicophyceae</taxon>
        <taxon>Chloropicales</taxon>
        <taxon>Chloropicaceae</taxon>
        <taxon>Chloropicon</taxon>
    </lineage>
</organism>
<dbReference type="FunFam" id="3.90.70.30:FF:000001">
    <property type="entry name" value="Glutathione gamma-glutamylcysteinyltransferase 1"/>
    <property type="match status" value="1"/>
</dbReference>
<dbReference type="InterPro" id="IPR007719">
    <property type="entry name" value="PCS_N"/>
</dbReference>
<dbReference type="EC" id="2.3.2.15" evidence="1"/>
<dbReference type="InterPro" id="IPR038156">
    <property type="entry name" value="PCS_N_sf"/>
</dbReference>
<evidence type="ECO:0000259" key="5">
    <source>
        <dbReference type="PROSITE" id="PS51443"/>
    </source>
</evidence>